<proteinExistence type="predicted"/>
<dbReference type="AlphaFoldDB" id="A0AAU8FHN5"/>
<dbReference type="EMBL" id="CP159289">
    <property type="protein sequence ID" value="XCH24041.1"/>
    <property type="molecule type" value="Genomic_DNA"/>
</dbReference>
<dbReference type="GO" id="GO:0009231">
    <property type="term" value="P:riboflavin biosynthetic process"/>
    <property type="evidence" value="ECO:0007669"/>
    <property type="project" value="InterPro"/>
</dbReference>
<evidence type="ECO:0000259" key="1">
    <source>
        <dbReference type="Pfam" id="PF01872"/>
    </source>
</evidence>
<dbReference type="InterPro" id="IPR002734">
    <property type="entry name" value="RibDG_C"/>
</dbReference>
<sequence>MRKIILDLAVSLDGFIEGPNGEIDWITMDDSVGSGLVDFLSGIDAIFYGRVSYDLWGQYQPPAEASDPEKQLWEAVHSKEKYVFSHTAVGDGKATFIHAGLAERVHEIRQRPGKDIWLYGGGLLITTFINLDLIDAYRLAIYPVILGEGKPVFDNIKRRVNLELRAVKGSDTGITYLEYARKG</sequence>
<organism evidence="2">
    <name type="scientific">Dyadobacter sp. 676</name>
    <dbReference type="NCBI Taxonomy" id="3088362"/>
    <lineage>
        <taxon>Bacteria</taxon>
        <taxon>Pseudomonadati</taxon>
        <taxon>Bacteroidota</taxon>
        <taxon>Cytophagia</taxon>
        <taxon>Cytophagales</taxon>
        <taxon>Spirosomataceae</taxon>
        <taxon>Dyadobacter</taxon>
    </lineage>
</organism>
<dbReference type="SUPFAM" id="SSF53597">
    <property type="entry name" value="Dihydrofolate reductase-like"/>
    <property type="match status" value="1"/>
</dbReference>
<dbReference type="PANTHER" id="PTHR38011">
    <property type="entry name" value="DIHYDROFOLATE REDUCTASE FAMILY PROTEIN (AFU_ORTHOLOGUE AFUA_8G06820)"/>
    <property type="match status" value="1"/>
</dbReference>
<dbReference type="Pfam" id="PF01872">
    <property type="entry name" value="RibD_C"/>
    <property type="match status" value="1"/>
</dbReference>
<dbReference type="GO" id="GO:0008703">
    <property type="term" value="F:5-amino-6-(5-phosphoribosylamino)uracil reductase activity"/>
    <property type="evidence" value="ECO:0007669"/>
    <property type="project" value="InterPro"/>
</dbReference>
<dbReference type="InterPro" id="IPR024072">
    <property type="entry name" value="DHFR-like_dom_sf"/>
</dbReference>
<name>A0AAU8FHN5_9BACT</name>
<protein>
    <submittedName>
        <fullName evidence="2">Dihydrofolate reductase family protein</fullName>
    </submittedName>
</protein>
<dbReference type="InterPro" id="IPR050765">
    <property type="entry name" value="Riboflavin_Biosynth_HTPR"/>
</dbReference>
<gene>
    <name evidence="2" type="ORF">ABV298_27630</name>
</gene>
<reference evidence="2" key="1">
    <citation type="submission" date="2024-06" db="EMBL/GenBank/DDBJ databases">
        <title>Sequencing and assembly of the genome of Dyadobacter sp. strain 676, a symbiont of Cyamopsis tetragonoloba.</title>
        <authorList>
            <person name="Guro P."/>
            <person name="Sazanova A."/>
            <person name="Kuznetsova I."/>
            <person name="Belimov A."/>
            <person name="Safronova V."/>
        </authorList>
    </citation>
    <scope>NUCLEOTIDE SEQUENCE</scope>
    <source>
        <strain evidence="2">676</strain>
    </source>
</reference>
<feature type="domain" description="Bacterial bifunctional deaminase-reductase C-terminal" evidence="1">
    <location>
        <begin position="2"/>
        <end position="175"/>
    </location>
</feature>
<dbReference type="Gene3D" id="3.40.430.10">
    <property type="entry name" value="Dihydrofolate Reductase, subunit A"/>
    <property type="match status" value="1"/>
</dbReference>
<evidence type="ECO:0000313" key="2">
    <source>
        <dbReference type="EMBL" id="XCH24041.1"/>
    </source>
</evidence>
<dbReference type="PANTHER" id="PTHR38011:SF11">
    <property type="entry name" value="2,5-DIAMINO-6-RIBOSYLAMINO-4(3H)-PYRIMIDINONE 5'-PHOSPHATE REDUCTASE"/>
    <property type="match status" value="1"/>
</dbReference>
<accession>A0AAU8FHN5</accession>
<dbReference type="RefSeq" id="WP_353719364.1">
    <property type="nucleotide sequence ID" value="NZ_CP159289.1"/>
</dbReference>